<evidence type="ECO:0000313" key="2">
    <source>
        <dbReference type="EMBL" id="GDY49710.1"/>
    </source>
</evidence>
<dbReference type="Gene3D" id="3.40.50.1820">
    <property type="entry name" value="alpha/beta hydrolase"/>
    <property type="match status" value="1"/>
</dbReference>
<dbReference type="SUPFAM" id="SSF53474">
    <property type="entry name" value="alpha/beta-Hydrolases"/>
    <property type="match status" value="1"/>
</dbReference>
<keyword evidence="3" id="KW-1185">Reference proteome</keyword>
<dbReference type="SUPFAM" id="SSF82171">
    <property type="entry name" value="DPP6 N-terminal domain-like"/>
    <property type="match status" value="1"/>
</dbReference>
<keyword evidence="2" id="KW-0378">Hydrolase</keyword>
<accession>A0A4D4KT14</accession>
<dbReference type="Proteomes" id="UP000301309">
    <property type="component" value="Unassembled WGS sequence"/>
</dbReference>
<dbReference type="InterPro" id="IPR050585">
    <property type="entry name" value="Xaa-Pro_dipeptidyl-ppase/CocE"/>
</dbReference>
<dbReference type="Gene3D" id="2.120.10.30">
    <property type="entry name" value="TolB, C-terminal domain"/>
    <property type="match status" value="1"/>
</dbReference>
<name>A0A4D4KT14_STRVO</name>
<reference evidence="2 3" key="1">
    <citation type="journal article" date="2020" name="Int. J. Syst. Evol. Microbiol.">
        <title>Reclassification of Streptomyces castelarensis and Streptomyces sporoclivatus as later heterotypic synonyms of Streptomyces antimycoticus.</title>
        <authorList>
            <person name="Komaki H."/>
            <person name="Tamura T."/>
        </authorList>
    </citation>
    <scope>NUCLEOTIDE SEQUENCE [LARGE SCALE GENOMIC DNA]</scope>
    <source>
        <strain evidence="2 3">NBRC 13459</strain>
    </source>
</reference>
<dbReference type="RefSeq" id="WP_344596024.1">
    <property type="nucleotide sequence ID" value="NZ_BAAASO010000032.1"/>
</dbReference>
<gene>
    <name evidence="2" type="ORF">SVIO_003330</name>
</gene>
<organism evidence="2 3">
    <name type="scientific">Streptomyces violaceusniger</name>
    <dbReference type="NCBI Taxonomy" id="68280"/>
    <lineage>
        <taxon>Bacteria</taxon>
        <taxon>Bacillati</taxon>
        <taxon>Actinomycetota</taxon>
        <taxon>Actinomycetes</taxon>
        <taxon>Kitasatosporales</taxon>
        <taxon>Streptomycetaceae</taxon>
        <taxon>Streptomyces</taxon>
        <taxon>Streptomyces violaceusniger group</taxon>
    </lineage>
</organism>
<dbReference type="PANTHER" id="PTHR43056">
    <property type="entry name" value="PEPTIDASE S9 PROLYL OLIGOPEPTIDASE"/>
    <property type="match status" value="1"/>
</dbReference>
<proteinExistence type="predicted"/>
<dbReference type="AlphaFoldDB" id="A0A4D4KT14"/>
<comment type="caution">
    <text evidence="2">The sequence shown here is derived from an EMBL/GenBank/DDBJ whole genome shotgun (WGS) entry which is preliminary data.</text>
</comment>
<dbReference type="InterPro" id="IPR001375">
    <property type="entry name" value="Peptidase_S9_cat"/>
</dbReference>
<dbReference type="InterPro" id="IPR029058">
    <property type="entry name" value="AB_hydrolase_fold"/>
</dbReference>
<sequence>MVFAHFPDQRLYITQPQGPPRPLTPVPTAPGALRYADFALSTDGSEVWCVRESHFDGGRIERSIVAVPLDGSAARVPEAIREVASGADFFAFPTPSPDGRQLAWVCWDHPHMPWDATELRVGTTDGSRPISGRKIMGGEAESVLAPCWRDETTLYAVSDRSGWWNLHEVDVTGERSRNLHPVAEEFAAPLWDLGGRPFAPLADGRLAVVHGRGDQRLGLLDPMTGELSSVDCGYPVFSPVLSADHDIVVGLAGGPQKPPCVVCVDVVTGAAEELRCELEDIPSPAYLPTPCPAQFTATSGQVVHALVYPPAHPSACAPDGELPPYVVWAHGGPTGHETGTLDLSKAYFTSRGIGVVAVNYGGSSGYGRAYREQLHRKWGIVDVADVIVVARRLAECGEADERRLAIRGPSAGGWTALTAVTTGAAVHGPVFKAATSYFGVADLEQLAAHLHDFESRYLDGLVGPLPECAGVYRERSPIGHVGKDTCPVLLLQGLDDPIVPPAQARAFSDELEAQGIGHALRAFAEESHGFRKATTTIAALETELAFYGRTLGFTPADVPPLELK</sequence>
<evidence type="ECO:0000259" key="1">
    <source>
        <dbReference type="Pfam" id="PF00326"/>
    </source>
</evidence>
<dbReference type="EMBL" id="BJHW01000001">
    <property type="protein sequence ID" value="GDY49710.1"/>
    <property type="molecule type" value="Genomic_DNA"/>
</dbReference>
<feature type="domain" description="Peptidase S9 prolyl oligopeptidase catalytic" evidence="1">
    <location>
        <begin position="345"/>
        <end position="552"/>
    </location>
</feature>
<dbReference type="Pfam" id="PF00326">
    <property type="entry name" value="Peptidase_S9"/>
    <property type="match status" value="1"/>
</dbReference>
<dbReference type="InterPro" id="IPR011042">
    <property type="entry name" value="6-blade_b-propeller_TolB-like"/>
</dbReference>
<protein>
    <submittedName>
        <fullName evidence="2">Acyl-peptide hydrolase</fullName>
    </submittedName>
</protein>
<dbReference type="PANTHER" id="PTHR43056:SF5">
    <property type="entry name" value="PEPTIDASE S9 PROLYL OLIGOPEPTIDASE CATALYTIC DOMAIN-CONTAINING PROTEIN"/>
    <property type="match status" value="1"/>
</dbReference>
<dbReference type="GO" id="GO:0006508">
    <property type="term" value="P:proteolysis"/>
    <property type="evidence" value="ECO:0007669"/>
    <property type="project" value="InterPro"/>
</dbReference>
<dbReference type="GO" id="GO:0008236">
    <property type="term" value="F:serine-type peptidase activity"/>
    <property type="evidence" value="ECO:0007669"/>
    <property type="project" value="InterPro"/>
</dbReference>
<evidence type="ECO:0000313" key="3">
    <source>
        <dbReference type="Proteomes" id="UP000301309"/>
    </source>
</evidence>